<proteinExistence type="predicted"/>
<keyword evidence="4" id="KW-1185">Reference proteome</keyword>
<evidence type="ECO:0000313" key="3">
    <source>
        <dbReference type="EMBL" id="KAK8873990.1"/>
    </source>
</evidence>
<gene>
    <name evidence="3" type="ORF">PGQ11_004504</name>
</gene>
<feature type="transmembrane region" description="Helical" evidence="1">
    <location>
        <begin position="183"/>
        <end position="204"/>
    </location>
</feature>
<evidence type="ECO:0000256" key="1">
    <source>
        <dbReference type="SAM" id="Phobius"/>
    </source>
</evidence>
<feature type="domain" description="Acyltransferase 3" evidence="2">
    <location>
        <begin position="124"/>
        <end position="350"/>
    </location>
</feature>
<accession>A0ABR2J8I3</accession>
<dbReference type="InterPro" id="IPR050879">
    <property type="entry name" value="Acyltransferase_3"/>
</dbReference>
<reference evidence="3 4" key="1">
    <citation type="journal article" date="2024" name="IMA Fungus">
        <title>Apiospora arundinis, a panoply of carbohydrate-active enzymes and secondary metabolites.</title>
        <authorList>
            <person name="Sorensen T."/>
            <person name="Petersen C."/>
            <person name="Muurmann A.T."/>
            <person name="Christiansen J.V."/>
            <person name="Brundto M.L."/>
            <person name="Overgaard C.K."/>
            <person name="Boysen A.T."/>
            <person name="Wollenberg R.D."/>
            <person name="Larsen T.O."/>
            <person name="Sorensen J.L."/>
            <person name="Nielsen K.L."/>
            <person name="Sondergaard T.E."/>
        </authorList>
    </citation>
    <scope>NUCLEOTIDE SEQUENCE [LARGE SCALE GENOMIC DNA]</scope>
    <source>
        <strain evidence="3 4">AAU 773</strain>
    </source>
</reference>
<feature type="transmembrane region" description="Helical" evidence="1">
    <location>
        <begin position="302"/>
        <end position="322"/>
    </location>
</feature>
<dbReference type="GO" id="GO:0016746">
    <property type="term" value="F:acyltransferase activity"/>
    <property type="evidence" value="ECO:0007669"/>
    <property type="project" value="UniProtKB-KW"/>
</dbReference>
<feature type="transmembrane region" description="Helical" evidence="1">
    <location>
        <begin position="81"/>
        <end position="103"/>
    </location>
</feature>
<sequence length="629" mass="69759">MSEGVSSNSADAEAAAHLVDSRHLMAEHHEEKQGLISSLLAEKKRFWRGSRAQAGLSRLGGLSLSSLPLAMQSLLRLVLPYAMSMLALLAPSFMTPLVQKVCGVRRRSSGSMTKAGPRPLSSTAYLDGVRGVAALIVYVFHWSYLWFPFLRRGWHSSSASGVSETDGLFLQRPVVRALHSGRASVTVFFVVSGYVLAVKTLTMIHRGQPDRALDSLAGSLFRRPLRLYLPIVVATLINLVLVRCGGGAAFQKDPTGAGGPPRGETLRKQLRHWWAHTVHLVNPFRNIDGRANLYSPPYNGHLWTIPIEFKGSLLVFVLLLAFMKAKRRLHMSVTLGFACWLAQLGDLDMALFCSGLFLAELFIIWPPAGKAGENESNVTTIDKRPRRPLRVLRHILTFWLFICALHLLSYPENGGPKSPGFRKLSLAVPVFYRGREELIQWFWNSIGSVLFILALMYSPPLSSRRSGSVPLAAYTSHKPTLPITTGEALGAASGSIDDAHRSEKRQQQQEPLLQRPFTTAFAQYLGRISYALYLAHGTVNHTIGTRFLNPAWKAWLGAEGAALNLRDKGFNDAADAVLYRSWSVYMHSAFWGTLVNTFVLFWAADVFCRGVDVPMVKLTRALGNWAWKK</sequence>
<organism evidence="3 4">
    <name type="scientific">Apiospora arundinis</name>
    <dbReference type="NCBI Taxonomy" id="335852"/>
    <lineage>
        <taxon>Eukaryota</taxon>
        <taxon>Fungi</taxon>
        <taxon>Dikarya</taxon>
        <taxon>Ascomycota</taxon>
        <taxon>Pezizomycotina</taxon>
        <taxon>Sordariomycetes</taxon>
        <taxon>Xylariomycetidae</taxon>
        <taxon>Amphisphaeriales</taxon>
        <taxon>Apiosporaceae</taxon>
        <taxon>Apiospora</taxon>
    </lineage>
</organism>
<dbReference type="PANTHER" id="PTHR23028:SF134">
    <property type="entry name" value="PUTATIVE (AFU_ORTHOLOGUE AFUA_4G08520)-RELATED"/>
    <property type="match status" value="1"/>
</dbReference>
<keyword evidence="1" id="KW-1133">Transmembrane helix</keyword>
<dbReference type="EMBL" id="JAPCWZ010000003">
    <property type="protein sequence ID" value="KAK8873990.1"/>
    <property type="molecule type" value="Genomic_DNA"/>
</dbReference>
<dbReference type="Pfam" id="PF01757">
    <property type="entry name" value="Acyl_transf_3"/>
    <property type="match status" value="1"/>
</dbReference>
<name>A0ABR2J8I3_9PEZI</name>
<dbReference type="PANTHER" id="PTHR23028">
    <property type="entry name" value="ACETYLTRANSFERASE"/>
    <property type="match status" value="1"/>
</dbReference>
<keyword evidence="3" id="KW-0808">Transferase</keyword>
<feature type="transmembrane region" description="Helical" evidence="1">
    <location>
        <begin position="225"/>
        <end position="250"/>
    </location>
</feature>
<comment type="caution">
    <text evidence="3">The sequence shown here is derived from an EMBL/GenBank/DDBJ whole genome shotgun (WGS) entry which is preliminary data.</text>
</comment>
<dbReference type="InterPro" id="IPR002656">
    <property type="entry name" value="Acyl_transf_3_dom"/>
</dbReference>
<evidence type="ECO:0000259" key="2">
    <source>
        <dbReference type="Pfam" id="PF01757"/>
    </source>
</evidence>
<dbReference type="Proteomes" id="UP001390339">
    <property type="component" value="Unassembled WGS sequence"/>
</dbReference>
<feature type="transmembrane region" description="Helical" evidence="1">
    <location>
        <begin position="438"/>
        <end position="457"/>
    </location>
</feature>
<keyword evidence="3" id="KW-0012">Acyltransferase</keyword>
<feature type="transmembrane region" description="Helical" evidence="1">
    <location>
        <begin position="124"/>
        <end position="147"/>
    </location>
</feature>
<feature type="transmembrane region" description="Helical" evidence="1">
    <location>
        <begin position="391"/>
        <end position="410"/>
    </location>
</feature>
<keyword evidence="1" id="KW-0812">Transmembrane</keyword>
<keyword evidence="1" id="KW-0472">Membrane</keyword>
<protein>
    <submittedName>
        <fullName evidence="3">Acyltransferase 3</fullName>
    </submittedName>
</protein>
<evidence type="ECO:0000313" key="4">
    <source>
        <dbReference type="Proteomes" id="UP001390339"/>
    </source>
</evidence>